<dbReference type="GO" id="GO:0003700">
    <property type="term" value="F:DNA-binding transcription factor activity"/>
    <property type="evidence" value="ECO:0007669"/>
    <property type="project" value="TreeGrafter"/>
</dbReference>
<name>A0A437S518_9FIRM</name>
<evidence type="ECO:0000313" key="2">
    <source>
        <dbReference type="Proteomes" id="UP000288812"/>
    </source>
</evidence>
<dbReference type="InterPro" id="IPR000944">
    <property type="entry name" value="Tscrpt_reg_Rrf2"/>
</dbReference>
<dbReference type="RefSeq" id="WP_127725101.1">
    <property type="nucleotide sequence ID" value="NZ_RLIH01000015.1"/>
</dbReference>
<dbReference type="OrthoDB" id="9804747at2"/>
<sequence length="138" mass="15340">MRITREIDYAFRICAYLASREGEVTGAPKIAKQQAISERFTLRILRKLNLAGITEAKRGATGGYLLKKPKETISLYDIIVAVDGPITVNNCLDEEGPDCTLFGSNPAAYNYCKFHMKLLDINNALIEMFSGATLDEFI</sequence>
<dbReference type="InterPro" id="IPR030489">
    <property type="entry name" value="TR_Rrf2-type_CS"/>
</dbReference>
<comment type="caution">
    <text evidence="1">The sequence shown here is derived from an EMBL/GenBank/DDBJ whole genome shotgun (WGS) entry which is preliminary data.</text>
</comment>
<accession>A0A437S518</accession>
<dbReference type="InterPro" id="IPR036388">
    <property type="entry name" value="WH-like_DNA-bd_sf"/>
</dbReference>
<dbReference type="AlphaFoldDB" id="A0A437S518"/>
<dbReference type="PROSITE" id="PS01332">
    <property type="entry name" value="HTH_RRF2_1"/>
    <property type="match status" value="1"/>
</dbReference>
<dbReference type="PROSITE" id="PS51197">
    <property type="entry name" value="HTH_RRF2_2"/>
    <property type="match status" value="1"/>
</dbReference>
<gene>
    <name evidence="1" type="ORF">EF514_08950</name>
</gene>
<dbReference type="PANTHER" id="PTHR33221">
    <property type="entry name" value="WINGED HELIX-TURN-HELIX TRANSCRIPTIONAL REGULATOR, RRF2 FAMILY"/>
    <property type="match status" value="1"/>
</dbReference>
<dbReference type="GO" id="GO:0005829">
    <property type="term" value="C:cytosol"/>
    <property type="evidence" value="ECO:0007669"/>
    <property type="project" value="TreeGrafter"/>
</dbReference>
<reference evidence="1 2" key="1">
    <citation type="submission" date="2018-11" db="EMBL/GenBank/DDBJ databases">
        <title>Genome sequencing and assembly of Anaerosphaera sp. nov., GS7-6-2.</title>
        <authorList>
            <person name="Rettenmaier R."/>
            <person name="Liebl W."/>
            <person name="Zverlov V."/>
        </authorList>
    </citation>
    <scope>NUCLEOTIDE SEQUENCE [LARGE SCALE GENOMIC DNA]</scope>
    <source>
        <strain evidence="1 2">GS7-6-2</strain>
    </source>
</reference>
<dbReference type="Proteomes" id="UP000288812">
    <property type="component" value="Unassembled WGS sequence"/>
</dbReference>
<protein>
    <submittedName>
        <fullName evidence="1">Rrf2 family transcriptional regulator</fullName>
    </submittedName>
</protein>
<dbReference type="Gene3D" id="1.10.10.10">
    <property type="entry name" value="Winged helix-like DNA-binding domain superfamily/Winged helix DNA-binding domain"/>
    <property type="match status" value="1"/>
</dbReference>
<dbReference type="NCBIfam" id="TIGR00738">
    <property type="entry name" value="rrf2_super"/>
    <property type="match status" value="1"/>
</dbReference>
<dbReference type="Pfam" id="PF02082">
    <property type="entry name" value="Rrf2"/>
    <property type="match status" value="1"/>
</dbReference>
<dbReference type="SUPFAM" id="SSF46785">
    <property type="entry name" value="Winged helix' DNA-binding domain"/>
    <property type="match status" value="1"/>
</dbReference>
<dbReference type="InterPro" id="IPR036390">
    <property type="entry name" value="WH_DNA-bd_sf"/>
</dbReference>
<keyword evidence="2" id="KW-1185">Reference proteome</keyword>
<proteinExistence type="predicted"/>
<dbReference type="EMBL" id="RLIH01000015">
    <property type="protein sequence ID" value="RVU54101.1"/>
    <property type="molecule type" value="Genomic_DNA"/>
</dbReference>
<dbReference type="PANTHER" id="PTHR33221:SF2">
    <property type="entry name" value="TRANSCRIPTIONAL REGULATOR"/>
    <property type="match status" value="1"/>
</dbReference>
<organism evidence="1 2">
    <name type="scientific">Anaerosphaera multitolerans</name>
    <dbReference type="NCBI Taxonomy" id="2487351"/>
    <lineage>
        <taxon>Bacteria</taxon>
        <taxon>Bacillati</taxon>
        <taxon>Bacillota</taxon>
        <taxon>Tissierellia</taxon>
        <taxon>Tissierellales</taxon>
        <taxon>Peptoniphilaceae</taxon>
        <taxon>Anaerosphaera</taxon>
    </lineage>
</organism>
<evidence type="ECO:0000313" key="1">
    <source>
        <dbReference type="EMBL" id="RVU54101.1"/>
    </source>
</evidence>